<evidence type="ECO:0000313" key="3">
    <source>
        <dbReference type="Proteomes" id="UP000076335"/>
    </source>
</evidence>
<dbReference type="SUPFAM" id="SSF88874">
    <property type="entry name" value="Receptor-binding domain of short tail fibre protein gp12"/>
    <property type="match status" value="1"/>
</dbReference>
<protein>
    <recommendedName>
        <fullName evidence="1">Phage tail collar domain-containing protein</fullName>
    </recommendedName>
</protein>
<dbReference type="Pfam" id="PF07484">
    <property type="entry name" value="Collar"/>
    <property type="match status" value="1"/>
</dbReference>
<dbReference type="Gene3D" id="3.90.1340.10">
    <property type="entry name" value="Phage tail collar domain"/>
    <property type="match status" value="1"/>
</dbReference>
<reference evidence="2 3" key="1">
    <citation type="submission" date="2015-12" db="EMBL/GenBank/DDBJ databases">
        <title>Genome sequence of Thalassospira lucentensis MCCC 1A02072.</title>
        <authorList>
            <person name="Lu L."/>
            <person name="Lai Q."/>
            <person name="Shao Z."/>
            <person name="Qian P."/>
        </authorList>
    </citation>
    <scope>NUCLEOTIDE SEQUENCE [LARGE SCALE GENOMIC DNA]</scope>
    <source>
        <strain evidence="2 3">MCCC 1A02072</strain>
    </source>
</reference>
<accession>A0A154L2G0</accession>
<dbReference type="AlphaFoldDB" id="A0A154L2G0"/>
<dbReference type="InterPro" id="IPR037053">
    <property type="entry name" value="Phage_tail_collar_dom_sf"/>
</dbReference>
<dbReference type="Proteomes" id="UP000076335">
    <property type="component" value="Unassembled WGS sequence"/>
</dbReference>
<feature type="domain" description="Phage tail collar" evidence="1">
    <location>
        <begin position="27"/>
        <end position="83"/>
    </location>
</feature>
<proteinExistence type="predicted"/>
<dbReference type="RefSeq" id="WP_062952733.1">
    <property type="nucleotide sequence ID" value="NZ_LPVY01000021.1"/>
</dbReference>
<name>A0A154L2G0_9PROT</name>
<evidence type="ECO:0000313" key="2">
    <source>
        <dbReference type="EMBL" id="KZB62154.1"/>
    </source>
</evidence>
<evidence type="ECO:0000259" key="1">
    <source>
        <dbReference type="Pfam" id="PF07484"/>
    </source>
</evidence>
<sequence length="165" mass="17019">MCNCNKITICTEFDPAQIAGIQVPIASIHAFATLTVPDGYLVCDGAAVSRTDYADLFAALGTVWGAGDGTTTFNIPDLRGEFIRGFDAGRGVDAGRVFASLQEDEFKSHSHTNIATGVNSVSGSFGYLAGNGEGATGVSGGAETRPRNVAVTYAIKAFYPVAASA</sequence>
<gene>
    <name evidence="2" type="ORF">AUP42_04135</name>
</gene>
<dbReference type="OrthoDB" id="9810174at2"/>
<organism evidence="2 3">
    <name type="scientific">Thalassospira lucentensis</name>
    <dbReference type="NCBI Taxonomy" id="168935"/>
    <lineage>
        <taxon>Bacteria</taxon>
        <taxon>Pseudomonadati</taxon>
        <taxon>Pseudomonadota</taxon>
        <taxon>Alphaproteobacteria</taxon>
        <taxon>Rhodospirillales</taxon>
        <taxon>Thalassospiraceae</taxon>
        <taxon>Thalassospira</taxon>
    </lineage>
</organism>
<dbReference type="InterPro" id="IPR011083">
    <property type="entry name" value="Phage_tail_collar_dom"/>
</dbReference>
<comment type="caution">
    <text evidence="2">The sequence shown here is derived from an EMBL/GenBank/DDBJ whole genome shotgun (WGS) entry which is preliminary data.</text>
</comment>
<dbReference type="EMBL" id="LPVY01000021">
    <property type="protein sequence ID" value="KZB62154.1"/>
    <property type="molecule type" value="Genomic_DNA"/>
</dbReference>